<keyword evidence="10" id="KW-0256">Endoplasmic reticulum</keyword>
<dbReference type="AlphaFoldDB" id="F2UIR5"/>
<evidence type="ECO:0000256" key="6">
    <source>
        <dbReference type="ARBA" id="ARBA00022679"/>
    </source>
</evidence>
<evidence type="ECO:0000256" key="8">
    <source>
        <dbReference type="ARBA" id="ARBA00022737"/>
    </source>
</evidence>
<keyword evidence="6" id="KW-0808">Transferase</keyword>
<keyword evidence="8" id="KW-0677">Repeat</keyword>
<dbReference type="GeneID" id="16071515"/>
<dbReference type="Pfam" id="PF08409">
    <property type="entry name" value="TMTC_DUF1736"/>
    <property type="match status" value="1"/>
</dbReference>
<evidence type="ECO:0000313" key="18">
    <source>
        <dbReference type="Proteomes" id="UP000007799"/>
    </source>
</evidence>
<reference evidence="17" key="1">
    <citation type="submission" date="2009-08" db="EMBL/GenBank/DDBJ databases">
        <title>Annotation of Salpingoeca rosetta.</title>
        <authorList>
            <consortium name="The Broad Institute Genome Sequencing Platform"/>
            <person name="Russ C."/>
            <person name="Cuomo C."/>
            <person name="Burger G."/>
            <person name="Gray M.W."/>
            <person name="Holland P.W.H."/>
            <person name="King N."/>
            <person name="Lang F.B.F."/>
            <person name="Roger A.J."/>
            <person name="Ruiz-Trillo I."/>
            <person name="Young S.K."/>
            <person name="Zeng Q."/>
            <person name="Gargeya S."/>
            <person name="Alvarado L."/>
            <person name="Berlin A."/>
            <person name="Chapman S.B."/>
            <person name="Chen Z."/>
            <person name="Freedman E."/>
            <person name="Gellesch M."/>
            <person name="Goldberg J."/>
            <person name="Griggs A."/>
            <person name="Gujja S."/>
            <person name="Heilman E."/>
            <person name="Heiman D."/>
            <person name="Howarth C."/>
            <person name="Mehta T."/>
            <person name="Neiman D."/>
            <person name="Pearson M."/>
            <person name="Roberts A."/>
            <person name="Saif S."/>
            <person name="Shea T."/>
            <person name="Shenoy N."/>
            <person name="Sisk P."/>
            <person name="Stolte C."/>
            <person name="Sykes S."/>
            <person name="White J."/>
            <person name="Yandava C."/>
            <person name="Haas B."/>
            <person name="Nusbaum C."/>
            <person name="Birren B."/>
        </authorList>
    </citation>
    <scope>NUCLEOTIDE SEQUENCE [LARGE SCALE GENOMIC DNA]</scope>
    <source>
        <strain evidence="17">ATCC 50818</strain>
    </source>
</reference>
<dbReference type="GO" id="GO:0004169">
    <property type="term" value="F:dolichyl-phosphate-mannose-protein mannosyltransferase activity"/>
    <property type="evidence" value="ECO:0007669"/>
    <property type="project" value="UniProtKB-EC"/>
</dbReference>
<dbReference type="InParanoid" id="F2UIR5"/>
<feature type="transmembrane region" description="Helical" evidence="15">
    <location>
        <begin position="380"/>
        <end position="397"/>
    </location>
</feature>
<dbReference type="SMART" id="SM00028">
    <property type="entry name" value="TPR"/>
    <property type="match status" value="4"/>
</dbReference>
<dbReference type="PROSITE" id="PS50005">
    <property type="entry name" value="TPR"/>
    <property type="match status" value="2"/>
</dbReference>
<feature type="transmembrane region" description="Helical" evidence="15">
    <location>
        <begin position="97"/>
        <end position="117"/>
    </location>
</feature>
<proteinExistence type="inferred from homology"/>
<keyword evidence="11 15" id="KW-1133">Transmembrane helix</keyword>
<dbReference type="SUPFAM" id="SSF48452">
    <property type="entry name" value="TPR-like"/>
    <property type="match status" value="2"/>
</dbReference>
<dbReference type="eggNOG" id="KOG1124">
    <property type="taxonomic scope" value="Eukaryota"/>
</dbReference>
<evidence type="ECO:0000256" key="9">
    <source>
        <dbReference type="ARBA" id="ARBA00022803"/>
    </source>
</evidence>
<protein>
    <recommendedName>
        <fullName evidence="5">dolichyl-phosphate-mannose--protein mannosyltransferase</fullName>
        <ecNumber evidence="5">2.4.1.109</ecNumber>
    </recommendedName>
</protein>
<evidence type="ECO:0000256" key="14">
    <source>
        <dbReference type="SAM" id="MobiDB-lite"/>
    </source>
</evidence>
<feature type="transmembrane region" description="Helical" evidence="15">
    <location>
        <begin position="295"/>
        <end position="314"/>
    </location>
</feature>
<feature type="repeat" description="TPR" evidence="13">
    <location>
        <begin position="609"/>
        <end position="642"/>
    </location>
</feature>
<evidence type="ECO:0000256" key="10">
    <source>
        <dbReference type="ARBA" id="ARBA00022824"/>
    </source>
</evidence>
<sequence>MLHLLRHTGVVAELVLVAGVSLALYWPSTAYEFTFDDARGVVENPDLKSSTPWTTLFFHDFWGNGMDDPRSHKSYRPVTVLFYKAIVTLSGGARDPYGFHLAGVVLNALVCALAHLALKLKLHLPSFPALVASLVFVVHPIHTEAVCSAVGLAEVLSATFLLLAWLTYPPSGVLMPRWKRVWRFSLFTALATLAMLSKEQGIIVIGVACGIDTITTCNTSNPLLALWSLLPLASTAATDAAGSKKLKRLQQHGTPKHSSTKLKHTTNTNNTTNSKEGKVTGATTKAGTGINTARLQLVACAVVAVCLLAFRLVIMHGQKPPFTAHEIPAAYAPTWLSRALTMNYYVAFNAKSLLWPLGLCHDWSHSSIPLITSWTDVRNVHTGLVYSSILAIATWAMRTTAPAAQSTSRAVTCTPQFWAASALLYLIIAFLPASNLLFNVGFVVAERVLFTPSLGFAVLVGVAAHALSCRRAGEGGVSEQARVQLLKDAESAFLLALNPNSTDAAAELNYGILLNDLGRHAEAEAMLLRGVAKNDPTRTSVRLRQHLGALHFHQQRADRAHDFFMQAWQLDNRDANTANGVGVVFATEDNNEEASKWFRRAVDLNPDYSKAHFNLGTALFHLKRYDECLHHLREAVRSDPSSPDARKQLQSISEWLEKQSRNAAKTLV</sequence>
<comment type="subcellular location">
    <subcellularLocation>
        <location evidence="2">Endoplasmic reticulum</location>
    </subcellularLocation>
    <subcellularLocation>
        <location evidence="1">Membrane</location>
        <topology evidence="1">Multi-pass membrane protein</topology>
    </subcellularLocation>
</comment>
<keyword evidence="7 15" id="KW-0812">Transmembrane</keyword>
<feature type="transmembrane region" description="Helical" evidence="15">
    <location>
        <begin position="124"/>
        <end position="142"/>
    </location>
</feature>
<evidence type="ECO:0000256" key="11">
    <source>
        <dbReference type="ARBA" id="ARBA00022989"/>
    </source>
</evidence>
<dbReference type="RefSeq" id="XP_004990953.1">
    <property type="nucleotide sequence ID" value="XM_004990896.1"/>
</dbReference>
<feature type="compositionally biased region" description="Basic residues" evidence="14">
    <location>
        <begin position="244"/>
        <end position="264"/>
    </location>
</feature>
<dbReference type="OrthoDB" id="66906at2759"/>
<dbReference type="EMBL" id="GL832976">
    <property type="protein sequence ID" value="EGD77114.1"/>
    <property type="molecule type" value="Genomic_DNA"/>
</dbReference>
<organism evidence="18">
    <name type="scientific">Salpingoeca rosetta (strain ATCC 50818 / BSB-021)</name>
    <dbReference type="NCBI Taxonomy" id="946362"/>
    <lineage>
        <taxon>Eukaryota</taxon>
        <taxon>Choanoflagellata</taxon>
        <taxon>Craspedida</taxon>
        <taxon>Salpingoecidae</taxon>
        <taxon>Salpingoeca</taxon>
    </lineage>
</organism>
<dbReference type="PANTHER" id="PTHR44216">
    <property type="entry name" value="PROTEIN O-MANNOSYL-TRANSFERASE TMTC2"/>
    <property type="match status" value="1"/>
</dbReference>
<evidence type="ECO:0000256" key="5">
    <source>
        <dbReference type="ARBA" id="ARBA00012839"/>
    </source>
</evidence>
<dbReference type="EC" id="2.4.1.109" evidence="5"/>
<feature type="repeat" description="TPR" evidence="13">
    <location>
        <begin position="575"/>
        <end position="608"/>
    </location>
</feature>
<dbReference type="InterPro" id="IPR011990">
    <property type="entry name" value="TPR-like_helical_dom_sf"/>
</dbReference>
<dbReference type="InterPro" id="IPR052384">
    <property type="entry name" value="TMTC_O-mannosyltransferase"/>
</dbReference>
<accession>F2UIR5</accession>
<evidence type="ECO:0000313" key="17">
    <source>
        <dbReference type="EMBL" id="EGD77114.1"/>
    </source>
</evidence>
<dbReference type="InterPro" id="IPR019734">
    <property type="entry name" value="TPR_rpt"/>
</dbReference>
<evidence type="ECO:0000256" key="3">
    <source>
        <dbReference type="ARBA" id="ARBA00004922"/>
    </source>
</evidence>
<dbReference type="PANTHER" id="PTHR44216:SF3">
    <property type="entry name" value="PROTEIN O-MANNOSYL-TRANSFERASE TMTC2"/>
    <property type="match status" value="1"/>
</dbReference>
<feature type="transmembrane region" description="Helical" evidence="15">
    <location>
        <begin position="148"/>
        <end position="168"/>
    </location>
</feature>
<dbReference type="Pfam" id="PF13432">
    <property type="entry name" value="TPR_16"/>
    <property type="match status" value="1"/>
</dbReference>
<evidence type="ECO:0000259" key="16">
    <source>
        <dbReference type="Pfam" id="PF08409"/>
    </source>
</evidence>
<dbReference type="STRING" id="946362.F2UIR5"/>
<evidence type="ECO:0000256" key="2">
    <source>
        <dbReference type="ARBA" id="ARBA00004240"/>
    </source>
</evidence>
<dbReference type="KEGG" id="sre:PTSG_07448"/>
<evidence type="ECO:0000256" key="15">
    <source>
        <dbReference type="SAM" id="Phobius"/>
    </source>
</evidence>
<comment type="similarity">
    <text evidence="4">Belongs to the TMTC family.</text>
</comment>
<feature type="compositionally biased region" description="Low complexity" evidence="14">
    <location>
        <begin position="265"/>
        <end position="280"/>
    </location>
</feature>
<dbReference type="Gene3D" id="1.25.40.10">
    <property type="entry name" value="Tetratricopeptide repeat domain"/>
    <property type="match status" value="1"/>
</dbReference>
<evidence type="ECO:0000256" key="4">
    <source>
        <dbReference type="ARBA" id="ARBA00007882"/>
    </source>
</evidence>
<dbReference type="GO" id="GO:0005783">
    <property type="term" value="C:endoplasmic reticulum"/>
    <property type="evidence" value="ECO:0007669"/>
    <property type="project" value="UniProtKB-SubCell"/>
</dbReference>
<evidence type="ECO:0000256" key="1">
    <source>
        <dbReference type="ARBA" id="ARBA00004141"/>
    </source>
</evidence>
<gene>
    <name evidence="17" type="ORF">PTSG_07448</name>
</gene>
<dbReference type="UniPathway" id="UPA00378"/>
<dbReference type="GO" id="GO:0016020">
    <property type="term" value="C:membrane"/>
    <property type="evidence" value="ECO:0007669"/>
    <property type="project" value="UniProtKB-SubCell"/>
</dbReference>
<keyword evidence="18" id="KW-1185">Reference proteome</keyword>
<comment type="pathway">
    <text evidence="3">Protein modification; protein glycosylation.</text>
</comment>
<name>F2UIR5_SALR5</name>
<dbReference type="Proteomes" id="UP000007799">
    <property type="component" value="Unassembled WGS sequence"/>
</dbReference>
<keyword evidence="12 15" id="KW-0472">Membrane</keyword>
<feature type="transmembrane region" description="Helical" evidence="15">
    <location>
        <begin position="417"/>
        <end position="437"/>
    </location>
</feature>
<evidence type="ECO:0000256" key="12">
    <source>
        <dbReference type="ARBA" id="ARBA00023136"/>
    </source>
</evidence>
<keyword evidence="9 13" id="KW-0802">TPR repeat</keyword>
<feature type="transmembrane region" description="Helical" evidence="15">
    <location>
        <begin position="7"/>
        <end position="26"/>
    </location>
</feature>
<feature type="region of interest" description="Disordered" evidence="14">
    <location>
        <begin position="244"/>
        <end position="280"/>
    </location>
</feature>
<evidence type="ECO:0000256" key="7">
    <source>
        <dbReference type="ARBA" id="ARBA00022692"/>
    </source>
</evidence>
<evidence type="ECO:0000256" key="13">
    <source>
        <dbReference type="PROSITE-ProRule" id="PRU00339"/>
    </source>
</evidence>
<dbReference type="OMA" id="HWQHAVA"/>
<dbReference type="InterPro" id="IPR013618">
    <property type="entry name" value="TMTC_DUF1736"/>
</dbReference>
<feature type="domain" description="DUF1736" evidence="16">
    <location>
        <begin position="317"/>
        <end position="389"/>
    </location>
</feature>